<evidence type="ECO:0000259" key="1">
    <source>
        <dbReference type="SMART" id="SM00256"/>
    </source>
</evidence>
<proteinExistence type="predicted"/>
<dbReference type="Gramene" id="OGLUM03G35740.1">
    <property type="protein sequence ID" value="OGLUM03G35740.1"/>
    <property type="gene ID" value="OGLUM03G35740"/>
</dbReference>
<dbReference type="EnsemblPlants" id="OGLUM03G35740.1">
    <property type="protein sequence ID" value="OGLUM03G35740.1"/>
    <property type="gene ID" value="OGLUM03G35740"/>
</dbReference>
<dbReference type="SUPFAM" id="SSF81383">
    <property type="entry name" value="F-box domain"/>
    <property type="match status" value="1"/>
</dbReference>
<name>A0A0D9ZDV1_9ORYZ</name>
<dbReference type="AlphaFoldDB" id="A0A0D9ZDV1"/>
<accession>A0A0D9ZDV1</accession>
<dbReference type="Pfam" id="PF24523">
    <property type="entry name" value="DUF7595"/>
    <property type="match status" value="1"/>
</dbReference>
<dbReference type="Pfam" id="PF12937">
    <property type="entry name" value="F-box-like"/>
    <property type="match status" value="1"/>
</dbReference>
<dbReference type="PANTHER" id="PTHR35828:SF28">
    <property type="entry name" value="F-BOX DOMAIN CONTAINING PROTEIN"/>
    <property type="match status" value="1"/>
</dbReference>
<keyword evidence="3" id="KW-1185">Reference proteome</keyword>
<feature type="domain" description="F-box" evidence="1">
    <location>
        <begin position="7"/>
        <end position="47"/>
    </location>
</feature>
<organism evidence="2">
    <name type="scientific">Oryza glumipatula</name>
    <dbReference type="NCBI Taxonomy" id="40148"/>
    <lineage>
        <taxon>Eukaryota</taxon>
        <taxon>Viridiplantae</taxon>
        <taxon>Streptophyta</taxon>
        <taxon>Embryophyta</taxon>
        <taxon>Tracheophyta</taxon>
        <taxon>Spermatophyta</taxon>
        <taxon>Magnoliopsida</taxon>
        <taxon>Liliopsida</taxon>
        <taxon>Poales</taxon>
        <taxon>Poaceae</taxon>
        <taxon>BOP clade</taxon>
        <taxon>Oryzoideae</taxon>
        <taxon>Oryzeae</taxon>
        <taxon>Oryzinae</taxon>
        <taxon>Oryza</taxon>
    </lineage>
</organism>
<dbReference type="CDD" id="cd09917">
    <property type="entry name" value="F-box_SF"/>
    <property type="match status" value="1"/>
</dbReference>
<dbReference type="InterPro" id="IPR056016">
    <property type="entry name" value="DUF7595"/>
</dbReference>
<protein>
    <recommendedName>
        <fullName evidence="1">F-box domain-containing protein</fullName>
    </recommendedName>
</protein>
<dbReference type="InterPro" id="IPR036047">
    <property type="entry name" value="F-box-like_dom_sf"/>
</dbReference>
<reference evidence="2" key="2">
    <citation type="submission" date="2018-05" db="EMBL/GenBank/DDBJ databases">
        <title>OgluRS3 (Oryza glumaepatula Reference Sequence Version 3).</title>
        <authorList>
            <person name="Zhang J."/>
            <person name="Kudrna D."/>
            <person name="Lee S."/>
            <person name="Talag J."/>
            <person name="Welchert J."/>
            <person name="Wing R.A."/>
        </authorList>
    </citation>
    <scope>NUCLEOTIDE SEQUENCE [LARGE SCALE GENOMIC DNA]</scope>
</reference>
<evidence type="ECO:0000313" key="3">
    <source>
        <dbReference type="Proteomes" id="UP000026961"/>
    </source>
</evidence>
<sequence length="314" mass="34101">MDSSSTLPDDVLLEIFVRSDAASIVRSAATCKSLRRRILHQQFRHRHRAGNGNASLLLGVSYRLRTDLNTFVGVTSSSSPLRFNASLLESFELMASRDGLLVLKQRVANNAGDGGEHRSNGFFFKGRSYSFNVCVCSIFTGGGDVTTFLPPMDPAMHVNMESHKNIYPPALLAVGAAGGGGGRSSFELLVMDCNLRTQTFSSENGGWNAVRAAHLAPGHHQRRPRMPVPNSLPAIFLLRRSPHQMVEKMPESSGWLRRRMGRGGGGDVDAPATADAAGGGGDVYAAALKPRRPWWGRCDGCSAASMRRRPQRPR</sequence>
<reference evidence="2" key="1">
    <citation type="submission" date="2015-04" db="UniProtKB">
        <authorList>
            <consortium name="EnsemblPlants"/>
        </authorList>
    </citation>
    <scope>IDENTIFICATION</scope>
</reference>
<dbReference type="SMART" id="SM00256">
    <property type="entry name" value="FBOX"/>
    <property type="match status" value="1"/>
</dbReference>
<dbReference type="PANTHER" id="PTHR35828">
    <property type="entry name" value="OS08G0203800 PROTEIN-RELATED"/>
    <property type="match status" value="1"/>
</dbReference>
<dbReference type="HOGENOM" id="CLU_886759_0_0_1"/>
<dbReference type="InterPro" id="IPR001810">
    <property type="entry name" value="F-box_dom"/>
</dbReference>
<evidence type="ECO:0000313" key="2">
    <source>
        <dbReference type="EnsemblPlants" id="OGLUM03G35740.1"/>
    </source>
</evidence>
<dbReference type="Proteomes" id="UP000026961">
    <property type="component" value="Chromosome 3"/>
</dbReference>